<accession>A0A504Y5I6</accession>
<dbReference type="Proteomes" id="UP000316759">
    <property type="component" value="Unassembled WGS sequence"/>
</dbReference>
<feature type="compositionally biased region" description="Polar residues" evidence="1">
    <location>
        <begin position="11"/>
        <end position="31"/>
    </location>
</feature>
<comment type="caution">
    <text evidence="2">The sequence shown here is derived from an EMBL/GenBank/DDBJ whole genome shotgun (WGS) entry which is preliminary data.</text>
</comment>
<keyword evidence="3" id="KW-1185">Reference proteome</keyword>
<dbReference type="AlphaFoldDB" id="A0A504Y5I6"/>
<feature type="compositionally biased region" description="Basic and acidic residues" evidence="1">
    <location>
        <begin position="1"/>
        <end position="10"/>
    </location>
</feature>
<dbReference type="EMBL" id="SUNJ01014694">
    <property type="protein sequence ID" value="TPP56304.1"/>
    <property type="molecule type" value="Genomic_DNA"/>
</dbReference>
<evidence type="ECO:0000313" key="2">
    <source>
        <dbReference type="EMBL" id="TPP56304.1"/>
    </source>
</evidence>
<sequence length="157" mass="17747">MSNTWDDSRPQSRTSKNTDSTEAFNQCNTAPVASPDDPHTETKTLPHETLPNETVALDRYLTKIHTNLDSRYSMPSAVVLELRRPPSLGSSKFGTSGTKRLLFNPNSLGSNRQFESDRTITQPQSSSGMQVITKRLRAEDWRKSLEKEMISLVLWFC</sequence>
<evidence type="ECO:0000256" key="1">
    <source>
        <dbReference type="SAM" id="MobiDB-lite"/>
    </source>
</evidence>
<proteinExistence type="predicted"/>
<gene>
    <name evidence="2" type="ORF">FGIG_00363</name>
</gene>
<protein>
    <submittedName>
        <fullName evidence="2">Uncharacterized protein</fullName>
    </submittedName>
</protein>
<feature type="compositionally biased region" description="Basic and acidic residues" evidence="1">
    <location>
        <begin position="36"/>
        <end position="46"/>
    </location>
</feature>
<reference evidence="2 3" key="1">
    <citation type="submission" date="2019-04" db="EMBL/GenBank/DDBJ databases">
        <title>Annotation for the trematode Fasciola gigantica.</title>
        <authorList>
            <person name="Choi Y.-J."/>
        </authorList>
    </citation>
    <scope>NUCLEOTIDE SEQUENCE [LARGE SCALE GENOMIC DNA]</scope>
    <source>
        <strain evidence="2">Uganda_cow_1</strain>
    </source>
</reference>
<feature type="region of interest" description="Disordered" evidence="1">
    <location>
        <begin position="104"/>
        <end position="128"/>
    </location>
</feature>
<dbReference type="OrthoDB" id="10496477at2759"/>
<evidence type="ECO:0000313" key="3">
    <source>
        <dbReference type="Proteomes" id="UP000316759"/>
    </source>
</evidence>
<organism evidence="2 3">
    <name type="scientific">Fasciola gigantica</name>
    <name type="common">Giant liver fluke</name>
    <dbReference type="NCBI Taxonomy" id="46835"/>
    <lineage>
        <taxon>Eukaryota</taxon>
        <taxon>Metazoa</taxon>
        <taxon>Spiralia</taxon>
        <taxon>Lophotrochozoa</taxon>
        <taxon>Platyhelminthes</taxon>
        <taxon>Trematoda</taxon>
        <taxon>Digenea</taxon>
        <taxon>Plagiorchiida</taxon>
        <taxon>Echinostomata</taxon>
        <taxon>Echinostomatoidea</taxon>
        <taxon>Fasciolidae</taxon>
        <taxon>Fasciola</taxon>
    </lineage>
</organism>
<name>A0A504Y5I6_FASGI</name>
<feature type="region of interest" description="Disordered" evidence="1">
    <location>
        <begin position="1"/>
        <end position="51"/>
    </location>
</feature>